<protein>
    <submittedName>
        <fullName evidence="9">Flavoprotein oxidoreductase</fullName>
    </submittedName>
</protein>
<evidence type="ECO:0000256" key="2">
    <source>
        <dbReference type="ARBA" id="ARBA00009130"/>
    </source>
</evidence>
<dbReference type="RefSeq" id="WP_039643336.1">
    <property type="nucleotide sequence ID" value="NZ_JXBL01000001.1"/>
</dbReference>
<dbReference type="Gene3D" id="3.50.50.60">
    <property type="entry name" value="FAD/NAD(P)-binding domain"/>
    <property type="match status" value="2"/>
</dbReference>
<sequence>MPVERLVVIGGDAAGMSAAAKVRRTDSQRSITVFERSPHTSYAACGMPYLLGGLIDHHDKLIARTPETFREKYNIEALTSHNVLEIDVPGQSVLVEDLNKKKTFRAYYDQLLIATGADPVFPQLPASDANGIFALSTLASGLQVQHFMERNNPRKAVVVGGGYIGLEMAEALIRNGLQVSLVERGEQVMGTLDPDMGAMVSDALRDIGVTLYLRESLIGYEAASGKVTAVVTDQRTLPADLVIVGLGTRPSTSLAASAGIALGVKGAISVNPRMQTSAPGVWAAGDCAETFHLVGCKPIHIALGTVANKTGTVAGINLSGGYATFPGVVGTAVSKICKYEVARTGLTERESDTLGLCYVTATIKSRTRAGYYPGAGWITVKLAAEKVSGRLLGGQIIGLEGAAKRIDVLATALTAHMTVQQIVDLDLSYAPPFSPVWDPLQTAARQLLAQY</sequence>
<evidence type="ECO:0000256" key="6">
    <source>
        <dbReference type="ARBA" id="ARBA00023284"/>
    </source>
</evidence>
<dbReference type="EMBL" id="JXBL01000001">
    <property type="protein sequence ID" value="KIE41552.1"/>
    <property type="molecule type" value="Genomic_DNA"/>
</dbReference>
<evidence type="ECO:0000256" key="1">
    <source>
        <dbReference type="ARBA" id="ARBA00001974"/>
    </source>
</evidence>
<dbReference type="InterPro" id="IPR023753">
    <property type="entry name" value="FAD/NAD-binding_dom"/>
</dbReference>
<evidence type="ECO:0000259" key="8">
    <source>
        <dbReference type="Pfam" id="PF07992"/>
    </source>
</evidence>
<dbReference type="Pfam" id="PF07992">
    <property type="entry name" value="Pyr_redox_2"/>
    <property type="match status" value="1"/>
</dbReference>
<dbReference type="PANTHER" id="PTHR43429">
    <property type="entry name" value="PYRIDINE NUCLEOTIDE-DISULFIDE OXIDOREDUCTASE DOMAIN-CONTAINING"/>
    <property type="match status" value="1"/>
</dbReference>
<feature type="domain" description="Pyridine nucleotide-disulphide oxidoreductase dimerisation" evidence="7">
    <location>
        <begin position="334"/>
        <end position="436"/>
    </location>
</feature>
<evidence type="ECO:0000259" key="7">
    <source>
        <dbReference type="Pfam" id="PF02852"/>
    </source>
</evidence>
<organism evidence="9 10">
    <name type="scientific">Geobacter soli</name>
    <dbReference type="NCBI Taxonomy" id="1510391"/>
    <lineage>
        <taxon>Bacteria</taxon>
        <taxon>Pseudomonadati</taxon>
        <taxon>Thermodesulfobacteriota</taxon>
        <taxon>Desulfuromonadia</taxon>
        <taxon>Geobacterales</taxon>
        <taxon>Geobacteraceae</taxon>
        <taxon>Geobacter</taxon>
    </lineage>
</organism>
<gene>
    <name evidence="9" type="ORF">SE37_02350</name>
</gene>
<keyword evidence="6" id="KW-0676">Redox-active center</keyword>
<keyword evidence="10" id="KW-1185">Reference proteome</keyword>
<dbReference type="InterPro" id="IPR016156">
    <property type="entry name" value="FAD/NAD-linked_Rdtase_dimer_sf"/>
</dbReference>
<name>A0A0C1QLS7_9BACT</name>
<evidence type="ECO:0000313" key="9">
    <source>
        <dbReference type="EMBL" id="KIE41552.1"/>
    </source>
</evidence>
<evidence type="ECO:0000256" key="4">
    <source>
        <dbReference type="ARBA" id="ARBA00022827"/>
    </source>
</evidence>
<feature type="domain" description="FAD/NAD(P)-binding" evidence="8">
    <location>
        <begin position="5"/>
        <end position="291"/>
    </location>
</feature>
<dbReference type="PRINTS" id="PR00411">
    <property type="entry name" value="PNDRDTASEI"/>
</dbReference>
<comment type="similarity">
    <text evidence="2">Belongs to the class-III pyridine nucleotide-disulfide oxidoreductase family.</text>
</comment>
<dbReference type="SUPFAM" id="SSF51905">
    <property type="entry name" value="FAD/NAD(P)-binding domain"/>
    <property type="match status" value="1"/>
</dbReference>
<dbReference type="Pfam" id="PF02852">
    <property type="entry name" value="Pyr_redox_dim"/>
    <property type="match status" value="1"/>
</dbReference>
<evidence type="ECO:0000313" key="10">
    <source>
        <dbReference type="Proteomes" id="UP000031433"/>
    </source>
</evidence>
<dbReference type="PRINTS" id="PR00368">
    <property type="entry name" value="FADPNR"/>
</dbReference>
<dbReference type="PANTHER" id="PTHR43429:SF1">
    <property type="entry name" value="NAD(P)H SULFUR OXIDOREDUCTASE (COA-DEPENDENT)"/>
    <property type="match status" value="1"/>
</dbReference>
<evidence type="ECO:0000256" key="3">
    <source>
        <dbReference type="ARBA" id="ARBA00022630"/>
    </source>
</evidence>
<dbReference type="SUPFAM" id="SSF55424">
    <property type="entry name" value="FAD/NAD-linked reductases, dimerisation (C-terminal) domain"/>
    <property type="match status" value="1"/>
</dbReference>
<keyword evidence="3" id="KW-0285">Flavoprotein</keyword>
<evidence type="ECO:0000256" key="5">
    <source>
        <dbReference type="ARBA" id="ARBA00023002"/>
    </source>
</evidence>
<proteinExistence type="inferred from homology"/>
<keyword evidence="5" id="KW-0560">Oxidoreductase</keyword>
<dbReference type="Proteomes" id="UP000031433">
    <property type="component" value="Unassembled WGS sequence"/>
</dbReference>
<dbReference type="InterPro" id="IPR036188">
    <property type="entry name" value="FAD/NAD-bd_sf"/>
</dbReference>
<comment type="cofactor">
    <cofactor evidence="1">
        <name>FAD</name>
        <dbReference type="ChEBI" id="CHEBI:57692"/>
    </cofactor>
</comment>
<keyword evidence="4" id="KW-0274">FAD</keyword>
<reference evidence="9 10" key="1">
    <citation type="submission" date="2015-01" db="EMBL/GenBank/DDBJ databases">
        <title>Genome sequence of the anaerobic bacterium Geobacter soli GSS01, a dissimilatory Fe(III) reducer from soil.</title>
        <authorList>
            <person name="Yang G."/>
            <person name="Zhou S."/>
        </authorList>
    </citation>
    <scope>NUCLEOTIDE SEQUENCE [LARGE SCALE GENOMIC DNA]</scope>
    <source>
        <strain evidence="9 10">GSS01</strain>
    </source>
</reference>
<comment type="caution">
    <text evidence="9">The sequence shown here is derived from an EMBL/GenBank/DDBJ whole genome shotgun (WGS) entry which is preliminary data.</text>
</comment>
<dbReference type="AlphaFoldDB" id="A0A0C1QLS7"/>
<dbReference type="InterPro" id="IPR050260">
    <property type="entry name" value="FAD-bd_OxRdtase"/>
</dbReference>
<dbReference type="InterPro" id="IPR004099">
    <property type="entry name" value="Pyr_nucl-diS_OxRdtase_dimer"/>
</dbReference>
<accession>A0A0C1QLS7</accession>
<dbReference type="GO" id="GO:0016491">
    <property type="term" value="F:oxidoreductase activity"/>
    <property type="evidence" value="ECO:0007669"/>
    <property type="project" value="UniProtKB-KW"/>
</dbReference>